<feature type="region of interest" description="Disordered" evidence="4">
    <location>
        <begin position="339"/>
        <end position="438"/>
    </location>
</feature>
<feature type="compositionally biased region" description="Acidic residues" evidence="4">
    <location>
        <begin position="412"/>
        <end position="421"/>
    </location>
</feature>
<sequence length="1000" mass="108567">MEQKVLSKSSMVSRLPKFGARPVNGTSSPLPNGTQTVLTQESKNPPARPNGVVRASSFSMKWRKDSGGSVDPSSPVDGGIPEEKKEVRSQHSPGSRELKSPSTSATKVRRSASSLSTGSPKPVAKSPKSIPSPKPKPQNTQITTTSKSQDISQKSSSSKPTQNGMSSLGSSPGQAAFLGLQRPRANSSSTRSTSKDSLSQSNDSLSRQSAVPDYMVRSQSFTHFKQLPSPTSSPMTRSFSFNKAVELAKPLANTQLRPPRTLGLKSPLTLSKGRLVLGWGGLGFGKGSTDRLPAGTPPSESLTPPNSIKRPLLLNSVLTKHSLQAYRLNRPTAAKSQCPLVVGRSPVESDGITPPLTPELPHRATKSTSASIDSPEEPVTGPGSDGNLRYTGDGTEDMSLSSASSLERNDTSEEFLDDFDNLGDQSQNGILHNKNPLATPTQMRMQSFLNETMDWTGIGLAGGKADLRGGVLRGPPLMSPDVDRHAASSLELSPSNSSGGTYMWDEEGMEPLGQNTHIHRCSSYESDLNSIDILNNLDNTGSCDLEDDDLMLDVDLPEDGALHNGHRPLHPTVQHDSHTVVLDELTLKHVAEDCSSVKSQLLKLKSLLQMDDGEITPEGLDSSEDDSRAKQMEELMKEVAHLREELKNKDKIITRLTHQQHQESPVRCHCHQLKSGAKGERRTHHDKSTQTVWRPPHHHPAAVPTPLLSPWQCQYQAAPRASMPQRRQKLSLHRWSYCVYWCVLGDPPLLSACSQRLYPNRHQSAQPQILQPISHIPNEPLMQGKLARTVPTGGHNDACTEGEQTPTSCPPVPCTDPILPPFGDPHVESKSLPDPEELSWLLSTHLRIQDNESYSQEAGEQIARPTPESRQKKLLQTPHTLPFSPRFLQPPRLHKRVTLPALHIGGSSGSNPKPGPSVNHKAHQLLPPPPSRGLPCYSAGNHVVTRGRLSQPWPAVVRREADSKHNASVPLGISTRLAKPKNHCASAAAIDTDKATSLNA</sequence>
<feature type="region of interest" description="Disordered" evidence="4">
    <location>
        <begin position="902"/>
        <end position="934"/>
    </location>
</feature>
<dbReference type="PANTHER" id="PTHR22461">
    <property type="entry name" value="SERINE-RICH COILED-COIL DOMAIN-CONTAINING PROTEIN 2-RELATED"/>
    <property type="match status" value="1"/>
</dbReference>
<evidence type="ECO:0000313" key="6">
    <source>
        <dbReference type="Proteomes" id="UP000281406"/>
    </source>
</evidence>
<feature type="compositionally biased region" description="Polar residues" evidence="4">
    <location>
        <begin position="423"/>
        <end position="438"/>
    </location>
</feature>
<feature type="region of interest" description="Disordered" evidence="4">
    <location>
        <begin position="853"/>
        <end position="872"/>
    </location>
</feature>
<organism evidence="5 6">
    <name type="scientific">Anabarilius grahami</name>
    <name type="common">Kanglang fish</name>
    <name type="synonym">Barilius grahami</name>
    <dbReference type="NCBI Taxonomy" id="495550"/>
    <lineage>
        <taxon>Eukaryota</taxon>
        <taxon>Metazoa</taxon>
        <taxon>Chordata</taxon>
        <taxon>Craniata</taxon>
        <taxon>Vertebrata</taxon>
        <taxon>Euteleostomi</taxon>
        <taxon>Actinopterygii</taxon>
        <taxon>Neopterygii</taxon>
        <taxon>Teleostei</taxon>
        <taxon>Ostariophysi</taxon>
        <taxon>Cypriniformes</taxon>
        <taxon>Xenocyprididae</taxon>
        <taxon>Xenocypridinae</taxon>
        <taxon>Xenocypridinae incertae sedis</taxon>
        <taxon>Anabarilius</taxon>
    </lineage>
</organism>
<accession>A0A3N0XW50</accession>
<feature type="compositionally biased region" description="Polar residues" evidence="4">
    <location>
        <begin position="163"/>
        <end position="173"/>
    </location>
</feature>
<feature type="region of interest" description="Disordered" evidence="4">
    <location>
        <begin position="1"/>
        <end position="210"/>
    </location>
</feature>
<feature type="coiled-coil region" evidence="3">
    <location>
        <begin position="629"/>
        <end position="659"/>
    </location>
</feature>
<evidence type="ECO:0000256" key="4">
    <source>
        <dbReference type="SAM" id="MobiDB-lite"/>
    </source>
</evidence>
<evidence type="ECO:0000256" key="2">
    <source>
        <dbReference type="ARBA" id="ARBA00023054"/>
    </source>
</evidence>
<feature type="compositionally biased region" description="Polar residues" evidence="4">
    <location>
        <begin position="24"/>
        <end position="43"/>
    </location>
</feature>
<dbReference type="GO" id="GO:0008017">
    <property type="term" value="F:microtubule binding"/>
    <property type="evidence" value="ECO:0007669"/>
    <property type="project" value="TreeGrafter"/>
</dbReference>
<reference evidence="5 6" key="1">
    <citation type="submission" date="2018-10" db="EMBL/GenBank/DDBJ databases">
        <title>Genome assembly for a Yunnan-Guizhou Plateau 3E fish, Anabarilius grahami (Regan), and its evolutionary and genetic applications.</title>
        <authorList>
            <person name="Jiang W."/>
        </authorList>
    </citation>
    <scope>NUCLEOTIDE SEQUENCE [LARGE SCALE GENOMIC DNA]</scope>
    <source>
        <strain evidence="5">AG-KIZ</strain>
        <tissue evidence="5">Muscle</tissue>
    </source>
</reference>
<feature type="compositionally biased region" description="Basic and acidic residues" evidence="4">
    <location>
        <begin position="81"/>
        <end position="99"/>
    </location>
</feature>
<feature type="compositionally biased region" description="Polar residues" evidence="4">
    <location>
        <begin position="100"/>
        <end position="118"/>
    </location>
</feature>
<protein>
    <submittedName>
        <fullName evidence="5">Serine-rich coiled-coil domain-containing protein 2</fullName>
    </submittedName>
</protein>
<comment type="similarity">
    <text evidence="1">Belongs to the CCSER family.</text>
</comment>
<feature type="compositionally biased region" description="Low complexity" evidence="4">
    <location>
        <begin position="119"/>
        <end position="129"/>
    </location>
</feature>
<dbReference type="PANTHER" id="PTHR22461:SF2">
    <property type="entry name" value="SERINE-RICH COILED-COIL DOMAIN-CONTAINING PROTEIN 2"/>
    <property type="match status" value="1"/>
</dbReference>
<dbReference type="GO" id="GO:0001578">
    <property type="term" value="P:microtubule bundle formation"/>
    <property type="evidence" value="ECO:0007669"/>
    <property type="project" value="TreeGrafter"/>
</dbReference>
<keyword evidence="2 3" id="KW-0175">Coiled coil</keyword>
<feature type="compositionally biased region" description="Low complexity" evidence="4">
    <location>
        <begin position="140"/>
        <end position="162"/>
    </location>
</feature>
<proteinExistence type="inferred from homology"/>
<feature type="region of interest" description="Disordered" evidence="4">
    <location>
        <begin position="288"/>
        <end position="308"/>
    </location>
</feature>
<keyword evidence="6" id="KW-1185">Reference proteome</keyword>
<feature type="region of interest" description="Disordered" evidence="4">
    <location>
        <begin position="674"/>
        <end position="697"/>
    </location>
</feature>
<dbReference type="AlphaFoldDB" id="A0A3N0XW50"/>
<gene>
    <name evidence="5" type="ORF">DPX16_15475</name>
</gene>
<dbReference type="EMBL" id="RJVU01059333">
    <property type="protein sequence ID" value="ROJ78950.1"/>
    <property type="molecule type" value="Genomic_DNA"/>
</dbReference>
<evidence type="ECO:0000256" key="3">
    <source>
        <dbReference type="SAM" id="Coils"/>
    </source>
</evidence>
<feature type="compositionally biased region" description="Low complexity" evidence="4">
    <location>
        <begin position="187"/>
        <end position="201"/>
    </location>
</feature>
<feature type="compositionally biased region" description="Polar residues" evidence="4">
    <location>
        <begin position="1"/>
        <end position="12"/>
    </location>
</feature>
<evidence type="ECO:0000256" key="1">
    <source>
        <dbReference type="ARBA" id="ARBA00010949"/>
    </source>
</evidence>
<name>A0A3N0XW50_ANAGA</name>
<dbReference type="Proteomes" id="UP000281406">
    <property type="component" value="Unassembled WGS sequence"/>
</dbReference>
<dbReference type="GO" id="GO:0015630">
    <property type="term" value="C:microtubule cytoskeleton"/>
    <property type="evidence" value="ECO:0007669"/>
    <property type="project" value="TreeGrafter"/>
</dbReference>
<dbReference type="OrthoDB" id="9948757at2759"/>
<evidence type="ECO:0000313" key="5">
    <source>
        <dbReference type="EMBL" id="ROJ78950.1"/>
    </source>
</evidence>
<comment type="caution">
    <text evidence="5">The sequence shown here is derived from an EMBL/GenBank/DDBJ whole genome shotgun (WGS) entry which is preliminary data.</text>
</comment>
<dbReference type="InterPro" id="IPR029627">
    <property type="entry name" value="CCSER"/>
</dbReference>